<keyword evidence="1" id="KW-0812">Transmembrane</keyword>
<keyword evidence="1" id="KW-0472">Membrane</keyword>
<feature type="transmembrane region" description="Helical" evidence="1">
    <location>
        <begin position="6"/>
        <end position="24"/>
    </location>
</feature>
<protein>
    <submittedName>
        <fullName evidence="2">Uncharacterized protein</fullName>
    </submittedName>
</protein>
<accession>A0A810QA55</accession>
<feature type="transmembrane region" description="Helical" evidence="1">
    <location>
        <begin position="31"/>
        <end position="49"/>
    </location>
</feature>
<proteinExistence type="predicted"/>
<keyword evidence="3" id="KW-1185">Reference proteome</keyword>
<dbReference type="AlphaFoldDB" id="A0A810QA55"/>
<dbReference type="EMBL" id="AP023420">
    <property type="protein sequence ID" value="BCK83485.1"/>
    <property type="molecule type" value="Genomic_DNA"/>
</dbReference>
<gene>
    <name evidence="2" type="ORF">MM59RIKEN_08040</name>
</gene>
<organism evidence="2 3">
    <name type="scientific">Pusillibacter faecalis</name>
    <dbReference type="NCBI Taxonomy" id="2714358"/>
    <lineage>
        <taxon>Bacteria</taxon>
        <taxon>Bacillati</taxon>
        <taxon>Bacillota</taxon>
        <taxon>Clostridia</taxon>
        <taxon>Eubacteriales</taxon>
        <taxon>Oscillospiraceae</taxon>
        <taxon>Pusillibacter</taxon>
    </lineage>
</organism>
<evidence type="ECO:0000313" key="2">
    <source>
        <dbReference type="EMBL" id="BCK83485.1"/>
    </source>
</evidence>
<evidence type="ECO:0000256" key="1">
    <source>
        <dbReference type="SAM" id="Phobius"/>
    </source>
</evidence>
<dbReference type="KEGG" id="pfaa:MM59RIKEN_08040"/>
<reference evidence="2" key="1">
    <citation type="submission" date="2020-09" db="EMBL/GenBank/DDBJ databases">
        <title>New species isolated from human feces.</title>
        <authorList>
            <person name="Kitahara M."/>
            <person name="Shigeno Y."/>
            <person name="Shime M."/>
            <person name="Matsumoto Y."/>
            <person name="Nakamura S."/>
            <person name="Motooka D."/>
            <person name="Fukuoka S."/>
            <person name="Nishikawa H."/>
            <person name="Benno Y."/>
        </authorList>
    </citation>
    <scope>NUCLEOTIDE SEQUENCE</scope>
    <source>
        <strain evidence="2">MM59</strain>
    </source>
</reference>
<dbReference type="Proteomes" id="UP000679848">
    <property type="component" value="Chromosome"/>
</dbReference>
<name>A0A810QA55_9FIRM</name>
<evidence type="ECO:0000313" key="3">
    <source>
        <dbReference type="Proteomes" id="UP000679848"/>
    </source>
</evidence>
<sequence>MAVFKTIVFIIYILCAASAAYFKYEKENDEALWWLGWAIIFYMTFVSYGW</sequence>
<keyword evidence="1" id="KW-1133">Transmembrane helix</keyword>